<dbReference type="PANTHER" id="PTHR37943">
    <property type="entry name" value="PROTEIN VES"/>
    <property type="match status" value="1"/>
</dbReference>
<dbReference type="EMBL" id="JAESVN010000011">
    <property type="protein sequence ID" value="MBL4919013.1"/>
    <property type="molecule type" value="Genomic_DNA"/>
</dbReference>
<proteinExistence type="predicted"/>
<dbReference type="InterPro" id="IPR011051">
    <property type="entry name" value="RmlC_Cupin_sf"/>
</dbReference>
<dbReference type="InterPro" id="IPR014710">
    <property type="entry name" value="RmlC-like_jellyroll"/>
</dbReference>
<keyword evidence="2" id="KW-1185">Reference proteome</keyword>
<dbReference type="AlphaFoldDB" id="A0A8K0VBS6"/>
<dbReference type="RefSeq" id="WP_202689992.1">
    <property type="nucleotide sequence ID" value="NZ_JAESVN010000011.1"/>
</dbReference>
<evidence type="ECO:0000313" key="1">
    <source>
        <dbReference type="EMBL" id="MBL4919013.1"/>
    </source>
</evidence>
<name>A0A8K0VBS6_9RHOB</name>
<dbReference type="Gene3D" id="2.60.120.10">
    <property type="entry name" value="Jelly Rolls"/>
    <property type="match status" value="1"/>
</dbReference>
<organism evidence="1 2">
    <name type="scientific">Szabonella alba</name>
    <dbReference type="NCBI Taxonomy" id="2804194"/>
    <lineage>
        <taxon>Bacteria</taxon>
        <taxon>Pseudomonadati</taxon>
        <taxon>Pseudomonadota</taxon>
        <taxon>Alphaproteobacteria</taxon>
        <taxon>Rhodobacterales</taxon>
        <taxon>Paracoccaceae</taxon>
        <taxon>Szabonella</taxon>
    </lineage>
</organism>
<reference evidence="1" key="1">
    <citation type="submission" date="2021-01" db="EMBL/GenBank/DDBJ databases">
        <title>Tabrizicola alba sp. nov. a motile alkaliphilic bacterium isolated from a soda lake.</title>
        <authorList>
            <person name="Szuroczki S."/>
            <person name="Abbaszade G."/>
            <person name="Schumann P."/>
            <person name="Toth E."/>
        </authorList>
    </citation>
    <scope>NUCLEOTIDE SEQUENCE</scope>
    <source>
        <strain evidence="1">DMG-N-6</strain>
    </source>
</reference>
<dbReference type="Pfam" id="PF05962">
    <property type="entry name" value="HutD"/>
    <property type="match status" value="1"/>
</dbReference>
<dbReference type="InterPro" id="IPR010282">
    <property type="entry name" value="Uncharacterised_HutD/Ves"/>
</dbReference>
<gene>
    <name evidence="1" type="ORF">JL811_17460</name>
</gene>
<evidence type="ECO:0000313" key="2">
    <source>
        <dbReference type="Proteomes" id="UP000648908"/>
    </source>
</evidence>
<sequence length="200" mass="21036">MSHSPAPGQGSPLHIPASSYLALPWKTGQGITEEICLLPEGATRDRFDLRISCAPIPEVATFSAFPGVERVITLIEGAGLDLDFGDRLLRLELLAPCRFDSGLAPVGRPDGDGVRVINVMAARDRWRITTARVMSAAFQSDVPAGGLAVLFAIAGEWEAAGCRIGSRDTLILPAGAATACHPVTKEGNAAALEVVLVPRD</sequence>
<protein>
    <submittedName>
        <fullName evidence="1">HutD family protein</fullName>
    </submittedName>
</protein>
<dbReference type="PANTHER" id="PTHR37943:SF1">
    <property type="entry name" value="PROTEIN VES"/>
    <property type="match status" value="1"/>
</dbReference>
<comment type="caution">
    <text evidence="1">The sequence shown here is derived from an EMBL/GenBank/DDBJ whole genome shotgun (WGS) entry which is preliminary data.</text>
</comment>
<accession>A0A8K0VBS6</accession>
<dbReference type="SUPFAM" id="SSF51182">
    <property type="entry name" value="RmlC-like cupins"/>
    <property type="match status" value="1"/>
</dbReference>
<dbReference type="Proteomes" id="UP000648908">
    <property type="component" value="Unassembled WGS sequence"/>
</dbReference>